<gene>
    <name evidence="2" type="ORF">BAMA_15330</name>
</gene>
<dbReference type="Proteomes" id="UP000027822">
    <property type="component" value="Unassembled WGS sequence"/>
</dbReference>
<accession>A0A073K556</accession>
<dbReference type="AlphaFoldDB" id="A0A073K556"/>
<dbReference type="Pfam" id="PF00583">
    <property type="entry name" value="Acetyltransf_1"/>
    <property type="match status" value="1"/>
</dbReference>
<organism evidence="2 3">
    <name type="scientific">Bacillus manliponensis</name>
    <dbReference type="NCBI Taxonomy" id="574376"/>
    <lineage>
        <taxon>Bacteria</taxon>
        <taxon>Bacillati</taxon>
        <taxon>Bacillota</taxon>
        <taxon>Bacilli</taxon>
        <taxon>Bacillales</taxon>
        <taxon>Bacillaceae</taxon>
        <taxon>Bacillus</taxon>
        <taxon>Bacillus cereus group</taxon>
    </lineage>
</organism>
<feature type="domain" description="N-acetyltransferase" evidence="1">
    <location>
        <begin position="3"/>
        <end position="159"/>
    </location>
</feature>
<dbReference type="RefSeq" id="WP_034643401.1">
    <property type="nucleotide sequence ID" value="NZ_CBCSJC010000016.1"/>
</dbReference>
<protein>
    <recommendedName>
        <fullName evidence="1">N-acetyltransferase domain-containing protein</fullName>
    </recommendedName>
</protein>
<dbReference type="eggNOG" id="COG0456">
    <property type="taxonomic scope" value="Bacteria"/>
</dbReference>
<name>A0A073K556_9BACI</name>
<dbReference type="GO" id="GO:0016747">
    <property type="term" value="F:acyltransferase activity, transferring groups other than amino-acyl groups"/>
    <property type="evidence" value="ECO:0007669"/>
    <property type="project" value="InterPro"/>
</dbReference>
<dbReference type="EMBL" id="JOTN01000030">
    <property type="protein sequence ID" value="KEK17393.1"/>
    <property type="molecule type" value="Genomic_DNA"/>
</dbReference>
<dbReference type="InterPro" id="IPR050276">
    <property type="entry name" value="MshD_Acetyltransferase"/>
</dbReference>
<evidence type="ECO:0000313" key="2">
    <source>
        <dbReference type="EMBL" id="KEK17393.1"/>
    </source>
</evidence>
<dbReference type="OrthoDB" id="794462at2"/>
<proteinExistence type="predicted"/>
<dbReference type="InterPro" id="IPR017255">
    <property type="entry name" value="AcTrfase_GNAT_prd"/>
</dbReference>
<dbReference type="InterPro" id="IPR000182">
    <property type="entry name" value="GNAT_dom"/>
</dbReference>
<dbReference type="PIRSF" id="PIRSF037663">
    <property type="entry name" value="Acetyltransf_GNAT_prd"/>
    <property type="match status" value="1"/>
</dbReference>
<dbReference type="STRING" id="574376.BAMA_15330"/>
<reference evidence="2 3" key="1">
    <citation type="submission" date="2014-06" db="EMBL/GenBank/DDBJ databases">
        <title>Draft genome sequence of Bacillus manliponensis JCM 15802 (MCCC 1A00708).</title>
        <authorList>
            <person name="Lai Q."/>
            <person name="Liu Y."/>
            <person name="Shao Z."/>
        </authorList>
    </citation>
    <scope>NUCLEOTIDE SEQUENCE [LARGE SCALE GENOMIC DNA]</scope>
    <source>
        <strain evidence="2 3">JCM 15802</strain>
    </source>
</reference>
<dbReference type="InterPro" id="IPR016181">
    <property type="entry name" value="Acyl_CoA_acyltransferase"/>
</dbReference>
<keyword evidence="3" id="KW-1185">Reference proteome</keyword>
<dbReference type="CDD" id="cd04301">
    <property type="entry name" value="NAT_SF"/>
    <property type="match status" value="1"/>
</dbReference>
<dbReference type="Gene3D" id="3.40.630.30">
    <property type="match status" value="1"/>
</dbReference>
<dbReference type="PANTHER" id="PTHR43617">
    <property type="entry name" value="L-AMINO ACID N-ACETYLTRANSFERASE"/>
    <property type="match status" value="1"/>
</dbReference>
<dbReference type="SUPFAM" id="SSF55729">
    <property type="entry name" value="Acyl-CoA N-acyltransferases (Nat)"/>
    <property type="match status" value="1"/>
</dbReference>
<dbReference type="PROSITE" id="PS51186">
    <property type="entry name" value="GNAT"/>
    <property type="match status" value="1"/>
</dbReference>
<dbReference type="PANTHER" id="PTHR43617:SF22">
    <property type="entry name" value="L-AMINO ACID N-ACETYLTRANSFERASE AAAT"/>
    <property type="match status" value="1"/>
</dbReference>
<sequence>MNIVIREMTKNDTERVKQIAKVTWKDAFSHIMPIEVQEKTLREAYDEQTMEKRFTSSSLFVAEEKGEIVGYAFFSQKNKEGKVLLESIYIHPDYQQKGIGTKLIHTGIETLQPKRLCLNVLEGNKKVIAYYKAQGFQEEGVFHHHFAHHPVIFMKMFKKL</sequence>
<evidence type="ECO:0000313" key="3">
    <source>
        <dbReference type="Proteomes" id="UP000027822"/>
    </source>
</evidence>
<evidence type="ECO:0000259" key="1">
    <source>
        <dbReference type="PROSITE" id="PS51186"/>
    </source>
</evidence>
<comment type="caution">
    <text evidence="2">The sequence shown here is derived from an EMBL/GenBank/DDBJ whole genome shotgun (WGS) entry which is preliminary data.</text>
</comment>